<gene>
    <name evidence="2" type="ORF">FYJ37_09125</name>
</gene>
<dbReference type="AlphaFoldDB" id="A0A844F3H0"/>
<evidence type="ECO:0000313" key="3">
    <source>
        <dbReference type="Proteomes" id="UP000462363"/>
    </source>
</evidence>
<feature type="domain" description="HPr" evidence="1">
    <location>
        <begin position="17"/>
        <end position="66"/>
    </location>
</feature>
<protein>
    <submittedName>
        <fullName evidence="2">HPr family phosphocarrier protein</fullName>
    </submittedName>
</protein>
<sequence>MVKKTVKFVTPGQILSFCKACQKMKSDIDVKDVSDKRVVINGKSLMGMMTIQMGMPMHLVVNGEDEGLTDRYFGRFELH</sequence>
<evidence type="ECO:0000259" key="1">
    <source>
        <dbReference type="Pfam" id="PF00381"/>
    </source>
</evidence>
<dbReference type="EMBL" id="VUMB01000016">
    <property type="protein sequence ID" value="MSS40512.1"/>
    <property type="molecule type" value="Genomic_DNA"/>
</dbReference>
<dbReference type="GeneID" id="62694352"/>
<proteinExistence type="predicted"/>
<dbReference type="InterPro" id="IPR000032">
    <property type="entry name" value="HPr-like"/>
</dbReference>
<reference evidence="2 3" key="1">
    <citation type="submission" date="2019-08" db="EMBL/GenBank/DDBJ databases">
        <title>In-depth cultivation of the pig gut microbiome towards novel bacterial diversity and tailored functional studies.</title>
        <authorList>
            <person name="Wylensek D."/>
            <person name="Hitch T.C.A."/>
            <person name="Clavel T."/>
        </authorList>
    </citation>
    <scope>NUCLEOTIDE SEQUENCE [LARGE SCALE GENOMIC DNA]</scope>
    <source>
        <strain evidence="2 3">BL-389-WT-3D</strain>
    </source>
</reference>
<dbReference type="Proteomes" id="UP000462363">
    <property type="component" value="Unassembled WGS sequence"/>
</dbReference>
<dbReference type="InterPro" id="IPR035895">
    <property type="entry name" value="HPr-like_sf"/>
</dbReference>
<dbReference type="Gene3D" id="3.30.1340.10">
    <property type="entry name" value="HPr-like"/>
    <property type="match status" value="1"/>
</dbReference>
<accession>A0A844F3H0</accession>
<evidence type="ECO:0000313" key="2">
    <source>
        <dbReference type="EMBL" id="MSS40512.1"/>
    </source>
</evidence>
<dbReference type="Pfam" id="PF00381">
    <property type="entry name" value="PTS-HPr"/>
    <property type="match status" value="1"/>
</dbReference>
<dbReference type="SUPFAM" id="SSF55594">
    <property type="entry name" value="HPr-like"/>
    <property type="match status" value="1"/>
</dbReference>
<name>A0A844F3H0_CLOSV</name>
<dbReference type="RefSeq" id="WP_004608262.1">
    <property type="nucleotide sequence ID" value="NZ_AP024846.1"/>
</dbReference>
<organism evidence="2 3">
    <name type="scientific">Clostridium scindens (strain JCM 10418 / VPI 12708)</name>
    <dbReference type="NCBI Taxonomy" id="29347"/>
    <lineage>
        <taxon>Bacteria</taxon>
        <taxon>Bacillati</taxon>
        <taxon>Bacillota</taxon>
        <taxon>Clostridia</taxon>
        <taxon>Lachnospirales</taxon>
        <taxon>Lachnospiraceae</taxon>
    </lineage>
</organism>
<comment type="caution">
    <text evidence="2">The sequence shown here is derived from an EMBL/GenBank/DDBJ whole genome shotgun (WGS) entry which is preliminary data.</text>
</comment>